<evidence type="ECO:0000313" key="2">
    <source>
        <dbReference type="EMBL" id="KAK7576176.1"/>
    </source>
</evidence>
<dbReference type="Proteomes" id="UP001367676">
    <property type="component" value="Unassembled WGS sequence"/>
</dbReference>
<reference evidence="2 3" key="1">
    <citation type="submission" date="2024-03" db="EMBL/GenBank/DDBJ databases">
        <title>Adaptation during the transition from Ophiocordyceps entomopathogen to insect associate is accompanied by gene loss and intensified selection.</title>
        <authorList>
            <person name="Ward C.M."/>
            <person name="Onetto C.A."/>
            <person name="Borneman A.R."/>
        </authorList>
    </citation>
    <scope>NUCLEOTIDE SEQUENCE [LARGE SCALE GENOMIC DNA]</scope>
    <source>
        <strain evidence="2">AWRI1</strain>
        <tissue evidence="2">Single Adult Female</tissue>
    </source>
</reference>
<dbReference type="InterPro" id="IPR038825">
    <property type="entry name" value="Apical_junction"/>
</dbReference>
<protein>
    <recommendedName>
        <fullName evidence="1">Apical junction molecule ajm1 alpha/beta domain-containing protein</fullName>
    </recommendedName>
</protein>
<dbReference type="InterPro" id="IPR058586">
    <property type="entry name" value="Ajm-1"/>
</dbReference>
<dbReference type="Gene3D" id="6.10.140.2220">
    <property type="match status" value="1"/>
</dbReference>
<dbReference type="AlphaFoldDB" id="A0AAN9T8X0"/>
<dbReference type="PANTHER" id="PTHR21517">
    <property type="entry name" value="APICAL JUNCTION COMPONENT 1 HOMOLOG"/>
    <property type="match status" value="1"/>
</dbReference>
<feature type="domain" description="Apical junction molecule ajm1 alpha/beta" evidence="1">
    <location>
        <begin position="141"/>
        <end position="253"/>
    </location>
</feature>
<dbReference type="GO" id="GO:0043296">
    <property type="term" value="C:apical junction complex"/>
    <property type="evidence" value="ECO:0007669"/>
    <property type="project" value="TreeGrafter"/>
</dbReference>
<evidence type="ECO:0000313" key="3">
    <source>
        <dbReference type="Proteomes" id="UP001367676"/>
    </source>
</evidence>
<dbReference type="GO" id="GO:0045216">
    <property type="term" value="P:cell-cell junction organization"/>
    <property type="evidence" value="ECO:0007669"/>
    <property type="project" value="InterPro"/>
</dbReference>
<keyword evidence="3" id="KW-1185">Reference proteome</keyword>
<sequence>MTPPGPLSNRVKPGFSIVKLIEMKIMCEKAYTLVTSSVPIASQVDGANVQSSCSRVDTQCSCKTRANSGDSGDGLNHTSGKKRDQLNVRLVVQCKYPKCGKFAEPTEAKRTFKVCHNCDFIYCSRECRQDHWEKHRKACLQSRISDLCHRVLNTVKSDPNLLLVASRVARRGFLEHGRGCVKYYFHSPQIGEQFVSGNPRYPEAAYVKWSDLEPNEMGKELHSAVVRICKSYNPDTRLLILVAVHVVSEVPSTGSVKWERQIICRYSKTKLSSDLISRNPSLCAVNKAADYPATLILTSLPGVERTQKEREVNFTNIQRQLRQRGVSLRKQFPEVYKNLCDYVEGGTFTPTTIYPLDAASGKTFMCVIMPDAEPEKLDLIPKENAQVQTVDVSQSTASSSSEK</sequence>
<dbReference type="Pfam" id="PF26649">
    <property type="entry name" value="Ajm-1"/>
    <property type="match status" value="1"/>
</dbReference>
<comment type="caution">
    <text evidence="2">The sequence shown here is derived from an EMBL/GenBank/DDBJ whole genome shotgun (WGS) entry which is preliminary data.</text>
</comment>
<dbReference type="PANTHER" id="PTHR21517:SF3">
    <property type="entry name" value="APICAL JUNCTION COMPONENT 1 HOMOLOG"/>
    <property type="match status" value="1"/>
</dbReference>
<accession>A0AAN9T8X0</accession>
<name>A0AAN9T8X0_9HEMI</name>
<dbReference type="EMBL" id="JBBCAQ010000036">
    <property type="protein sequence ID" value="KAK7576176.1"/>
    <property type="molecule type" value="Genomic_DNA"/>
</dbReference>
<dbReference type="GO" id="GO:0005886">
    <property type="term" value="C:plasma membrane"/>
    <property type="evidence" value="ECO:0007669"/>
    <property type="project" value="TreeGrafter"/>
</dbReference>
<organism evidence="2 3">
    <name type="scientific">Parthenolecanium corni</name>
    <dbReference type="NCBI Taxonomy" id="536013"/>
    <lineage>
        <taxon>Eukaryota</taxon>
        <taxon>Metazoa</taxon>
        <taxon>Ecdysozoa</taxon>
        <taxon>Arthropoda</taxon>
        <taxon>Hexapoda</taxon>
        <taxon>Insecta</taxon>
        <taxon>Pterygota</taxon>
        <taxon>Neoptera</taxon>
        <taxon>Paraneoptera</taxon>
        <taxon>Hemiptera</taxon>
        <taxon>Sternorrhyncha</taxon>
        <taxon>Coccoidea</taxon>
        <taxon>Coccidae</taxon>
        <taxon>Parthenolecanium</taxon>
    </lineage>
</organism>
<gene>
    <name evidence="2" type="ORF">V9T40_012462</name>
</gene>
<evidence type="ECO:0000259" key="1">
    <source>
        <dbReference type="Pfam" id="PF26649"/>
    </source>
</evidence>
<proteinExistence type="predicted"/>
<dbReference type="SUPFAM" id="SSF144232">
    <property type="entry name" value="HIT/MYND zinc finger-like"/>
    <property type="match status" value="1"/>
</dbReference>